<feature type="transmembrane region" description="Helical" evidence="9">
    <location>
        <begin position="680"/>
        <end position="702"/>
    </location>
</feature>
<name>A0ABX9QW24_9ACTN</name>
<dbReference type="Pfam" id="PF20501">
    <property type="entry name" value="MbhE"/>
    <property type="match status" value="1"/>
</dbReference>
<evidence type="ECO:0000256" key="5">
    <source>
        <dbReference type="ARBA" id="ARBA00022989"/>
    </source>
</evidence>
<dbReference type="PRINTS" id="PR01434">
    <property type="entry name" value="NADHDHGNASE5"/>
</dbReference>
<dbReference type="InterPro" id="IPR001750">
    <property type="entry name" value="ND/Mrp_TM"/>
</dbReference>
<feature type="transmembrane region" description="Helical" evidence="9">
    <location>
        <begin position="293"/>
        <end position="310"/>
    </location>
</feature>
<feature type="transmembrane region" description="Helical" evidence="9">
    <location>
        <begin position="352"/>
        <end position="374"/>
    </location>
</feature>
<keyword evidence="6 9" id="KW-0472">Membrane</keyword>
<feature type="transmembrane region" description="Helical" evidence="9">
    <location>
        <begin position="824"/>
        <end position="843"/>
    </location>
</feature>
<organism evidence="14 15">
    <name type="scientific">Streptomyces radicis</name>
    <dbReference type="NCBI Taxonomy" id="1750517"/>
    <lineage>
        <taxon>Bacteria</taxon>
        <taxon>Bacillati</taxon>
        <taxon>Actinomycetota</taxon>
        <taxon>Actinomycetes</taxon>
        <taxon>Kitasatosporales</taxon>
        <taxon>Streptomycetaceae</taxon>
        <taxon>Streptomyces</taxon>
    </lineage>
</organism>
<comment type="subcellular location">
    <subcellularLocation>
        <location evidence="1">Cell membrane</location>
        <topology evidence="1">Multi-pass membrane protein</topology>
    </subcellularLocation>
    <subcellularLocation>
        <location evidence="7">Membrane</location>
        <topology evidence="7">Multi-pass membrane protein</topology>
    </subcellularLocation>
</comment>
<evidence type="ECO:0000259" key="13">
    <source>
        <dbReference type="Pfam" id="PF20501"/>
    </source>
</evidence>
<keyword evidence="5 9" id="KW-1133">Transmembrane helix</keyword>
<dbReference type="EMBL" id="RBDY01000044">
    <property type="protein sequence ID" value="RKN13704.1"/>
    <property type="molecule type" value="Genomic_DNA"/>
</dbReference>
<accession>A0ABX9QW24</accession>
<evidence type="ECO:0000256" key="3">
    <source>
        <dbReference type="ARBA" id="ARBA00022475"/>
    </source>
</evidence>
<dbReference type="PANTHER" id="PTHR43373:SF1">
    <property type="entry name" value="NA(+)_H(+) ANTIPORTER SUBUNIT A"/>
    <property type="match status" value="1"/>
</dbReference>
<feature type="transmembrane region" description="Helical" evidence="9">
    <location>
        <begin position="402"/>
        <end position="423"/>
    </location>
</feature>
<dbReference type="Pfam" id="PF00361">
    <property type="entry name" value="Proton_antipo_M"/>
    <property type="match status" value="1"/>
</dbReference>
<evidence type="ECO:0000259" key="11">
    <source>
        <dbReference type="Pfam" id="PF04039"/>
    </source>
</evidence>
<evidence type="ECO:0000256" key="1">
    <source>
        <dbReference type="ARBA" id="ARBA00004651"/>
    </source>
</evidence>
<dbReference type="Pfam" id="PF13244">
    <property type="entry name" value="MbhD"/>
    <property type="match status" value="1"/>
</dbReference>
<feature type="transmembrane region" description="Helical" evidence="9">
    <location>
        <begin position="75"/>
        <end position="95"/>
    </location>
</feature>
<evidence type="ECO:0000259" key="10">
    <source>
        <dbReference type="Pfam" id="PF00361"/>
    </source>
</evidence>
<dbReference type="Gene3D" id="1.20.120.1200">
    <property type="entry name" value="NADH-ubiquinone/plastoquinone oxidoreductase chain 6, subunit NuoJ"/>
    <property type="match status" value="1"/>
</dbReference>
<evidence type="ECO:0000313" key="15">
    <source>
        <dbReference type="Proteomes" id="UP000268652"/>
    </source>
</evidence>
<evidence type="ECO:0000256" key="2">
    <source>
        <dbReference type="ARBA" id="ARBA00022448"/>
    </source>
</evidence>
<feature type="domain" description="NADH:quinone oxidoreductase/Mrp antiporter transmembrane" evidence="10">
    <location>
        <begin position="123"/>
        <end position="413"/>
    </location>
</feature>
<dbReference type="Proteomes" id="UP000268652">
    <property type="component" value="Unassembled WGS sequence"/>
</dbReference>
<feature type="domain" description="MrpA C-terminal/MbhD" evidence="12">
    <location>
        <begin position="606"/>
        <end position="669"/>
    </location>
</feature>
<feature type="transmembrane region" description="Helical" evidence="9">
    <location>
        <begin position="597"/>
        <end position="614"/>
    </location>
</feature>
<feature type="transmembrane region" description="Helical" evidence="9">
    <location>
        <begin position="159"/>
        <end position="178"/>
    </location>
</feature>
<feature type="transmembrane region" description="Helical" evidence="9">
    <location>
        <begin position="129"/>
        <end position="147"/>
    </location>
</feature>
<feature type="non-terminal residue" evidence="14">
    <location>
        <position position="867"/>
    </location>
</feature>
<reference evidence="14 15" key="1">
    <citation type="submission" date="2018-09" db="EMBL/GenBank/DDBJ databases">
        <title>Streptomyces sp. nov. DS1-2, an endophytic actinomycete isolated from roots of Dendrobium scabrilingue.</title>
        <authorList>
            <person name="Kuncharoen N."/>
            <person name="Kudo T."/>
            <person name="Ohkuma M."/>
            <person name="Yuki M."/>
            <person name="Tanasupawat S."/>
        </authorList>
    </citation>
    <scope>NUCLEOTIDE SEQUENCE [LARGE SCALE GENOMIC DNA]</scope>
    <source>
        <strain evidence="14 15">DS1-2</strain>
    </source>
</reference>
<protein>
    <submittedName>
        <fullName evidence="14">DUF4040 domain-containing protein</fullName>
    </submittedName>
</protein>
<feature type="transmembrane region" description="Helical" evidence="9">
    <location>
        <begin position="563"/>
        <end position="585"/>
    </location>
</feature>
<feature type="transmembrane region" description="Helical" evidence="9">
    <location>
        <begin position="198"/>
        <end position="216"/>
    </location>
</feature>
<feature type="domain" description="MrpA C-terminal/MbhE" evidence="13">
    <location>
        <begin position="687"/>
        <end position="762"/>
    </location>
</feature>
<feature type="transmembrane region" description="Helical" evidence="9">
    <location>
        <begin position="228"/>
        <end position="252"/>
    </location>
</feature>
<feature type="transmembrane region" description="Helical" evidence="9">
    <location>
        <begin position="107"/>
        <end position="123"/>
    </location>
</feature>
<evidence type="ECO:0000256" key="4">
    <source>
        <dbReference type="ARBA" id="ARBA00022692"/>
    </source>
</evidence>
<comment type="caution">
    <text evidence="14">The sequence shown here is derived from an EMBL/GenBank/DDBJ whole genome shotgun (WGS) entry which is preliminary data.</text>
</comment>
<dbReference type="Pfam" id="PF04039">
    <property type="entry name" value="MnhB"/>
    <property type="match status" value="1"/>
</dbReference>
<dbReference type="InterPro" id="IPR046806">
    <property type="entry name" value="MrpA_C/MbhE"/>
</dbReference>
<feature type="transmembrane region" description="Helical" evidence="9">
    <location>
        <begin position="646"/>
        <end position="668"/>
    </location>
</feature>
<evidence type="ECO:0000256" key="8">
    <source>
        <dbReference type="SAM" id="MobiDB-lite"/>
    </source>
</evidence>
<feature type="transmembrane region" description="Helical" evidence="9">
    <location>
        <begin position="491"/>
        <end position="518"/>
    </location>
</feature>
<dbReference type="InterPro" id="IPR025383">
    <property type="entry name" value="MrpA_C/MbhD"/>
</dbReference>
<feature type="transmembrane region" description="Helical" evidence="9">
    <location>
        <begin position="621"/>
        <end position="640"/>
    </location>
</feature>
<dbReference type="InterPro" id="IPR050616">
    <property type="entry name" value="CPA3_Na-H_Antiporter_A"/>
</dbReference>
<feature type="domain" description="Na+/H+ antiporter MnhB subunit-related protein" evidence="11">
    <location>
        <begin position="822"/>
        <end position="866"/>
    </location>
</feature>
<evidence type="ECO:0000256" key="6">
    <source>
        <dbReference type="ARBA" id="ARBA00023136"/>
    </source>
</evidence>
<evidence type="ECO:0000259" key="12">
    <source>
        <dbReference type="Pfam" id="PF13244"/>
    </source>
</evidence>
<dbReference type="InterPro" id="IPR007182">
    <property type="entry name" value="MnhB"/>
</dbReference>
<feature type="region of interest" description="Disordered" evidence="8">
    <location>
        <begin position="769"/>
        <end position="812"/>
    </location>
</feature>
<proteinExistence type="predicted"/>
<feature type="transmembrane region" description="Helical" evidence="9">
    <location>
        <begin position="451"/>
        <end position="471"/>
    </location>
</feature>
<keyword evidence="4 7" id="KW-0812">Transmembrane</keyword>
<feature type="transmembrane region" description="Helical" evidence="9">
    <location>
        <begin position="264"/>
        <end position="281"/>
    </location>
</feature>
<evidence type="ECO:0000256" key="7">
    <source>
        <dbReference type="RuleBase" id="RU000320"/>
    </source>
</evidence>
<evidence type="ECO:0000256" key="9">
    <source>
        <dbReference type="SAM" id="Phobius"/>
    </source>
</evidence>
<keyword evidence="15" id="KW-1185">Reference proteome</keyword>
<feature type="transmembrane region" description="Helical" evidence="9">
    <location>
        <begin position="745"/>
        <end position="763"/>
    </location>
</feature>
<dbReference type="RefSeq" id="WP_120700539.1">
    <property type="nucleotide sequence ID" value="NZ_RBDY01000044.1"/>
</dbReference>
<dbReference type="PANTHER" id="PTHR43373">
    <property type="entry name" value="NA(+)/H(+) ANTIPORTER SUBUNIT"/>
    <property type="match status" value="1"/>
</dbReference>
<sequence>MLVLVAVHLVGGALLPLLARPLGRLVWAVAALPALATLSWALARAPAVLDGRPAHAGLDWAPSLGLRIDMRLDPLALVMTLVVAGVGLLVLAYGAFYYRRANAGREAGLLVAFAGVMTGLVLADNLLLLYVFWELTTVVSFLLIAGARPGPKRRRAAEQALLTTVLGGLALLLGVLILGHQAGTFRLSAVLADPPRGGAVTVALVLVLVGAFTKSAQVPFHSWLPAAMVAPTPVSAFLHAATMVKAGVYLVARLAPGFADVPPWRPLVLAVGATTMVLAAWRALRETDLKRLLAYGTISELGLLTALLGAGTRTAALAGTAMLLAHALFKSSLFLVTGVVERATGTRDMRRLSGLGARLPATCAVAVLAAASMAKLPPLLGYPAEDAVYAALLEGEIPGERWVLVAVVAGSAFTLAFTGRYVWGAFTTKPVAEQLATQQGGVPRARSPLPLLLPAAVPAALAVLAGGWAGGTDALLAPYAHAFAPPEGKPYHLALWHGVTAATLLAWATLLGGAALLAAGRRLGPLQRGLPRLPDAQNGYRATIRGLSELSVRVTRFTQIGSLPAYLTVVLATVVVLGAGALLFGASPIGDVPLWRTPAELAPALIALGAAVAATASRQRLAAVLLTGTVGYGVAGLFVVRDAPDLALTQFLVESLTLVVMVLMLRRLPPRFTPERPNVVGAWVRSFVAVAIGAMVAIFALVTTDDRRDGSEAPDYAAHLDETGATNAVNAIIVDFRALDTVGEISVLLVTTIGVVSLVRVWGGAGAEPGQSAPVVGPDEPPGPRRGAGVAARSPSAHWDAPQQRWLPGAGERPGTERSMLLEILTRALFTSIVVLSLFLLFSGHLRPGGGFAGGLVAGLGFVLRFL</sequence>
<evidence type="ECO:0000313" key="14">
    <source>
        <dbReference type="EMBL" id="RKN13704.1"/>
    </source>
</evidence>
<feature type="transmembrane region" description="Helical" evidence="9">
    <location>
        <begin position="316"/>
        <end position="340"/>
    </location>
</feature>
<gene>
    <name evidence="14" type="ORF">D7318_30790</name>
</gene>
<keyword evidence="2" id="KW-0813">Transport</keyword>
<dbReference type="InterPro" id="IPR042106">
    <property type="entry name" value="Nuo/plastoQ_OxRdtase_6_NuoJ"/>
</dbReference>
<keyword evidence="3" id="KW-1003">Cell membrane</keyword>